<dbReference type="PROSITE" id="PS50082">
    <property type="entry name" value="WD_REPEATS_2"/>
    <property type="match status" value="3"/>
</dbReference>
<dbReference type="GO" id="GO:0002098">
    <property type="term" value="P:tRNA wobble uridine modification"/>
    <property type="evidence" value="ECO:0007669"/>
    <property type="project" value="InterPro"/>
</dbReference>
<dbReference type="InterPro" id="IPR015943">
    <property type="entry name" value="WD40/YVTN_repeat-like_dom_sf"/>
</dbReference>
<protein>
    <recommendedName>
        <fullName evidence="5">Elongator complex protein 2</fullName>
    </recommendedName>
</protein>
<dbReference type="SUPFAM" id="SSF50978">
    <property type="entry name" value="WD40 repeat-like"/>
    <property type="match status" value="3"/>
</dbReference>
<organism evidence="12">
    <name type="scientific">Scylla olivacea</name>
    <name type="common">Orange mud crab</name>
    <name type="synonym">Cancer olivacea</name>
    <dbReference type="NCBI Taxonomy" id="85551"/>
    <lineage>
        <taxon>Eukaryota</taxon>
        <taxon>Metazoa</taxon>
        <taxon>Ecdysozoa</taxon>
        <taxon>Arthropoda</taxon>
        <taxon>Crustacea</taxon>
        <taxon>Multicrustacea</taxon>
        <taxon>Malacostraca</taxon>
        <taxon>Eumalacostraca</taxon>
        <taxon>Eucarida</taxon>
        <taxon>Decapoda</taxon>
        <taxon>Pleocyemata</taxon>
        <taxon>Brachyura</taxon>
        <taxon>Eubrachyura</taxon>
        <taxon>Portunoidea</taxon>
        <taxon>Portunidae</taxon>
        <taxon>Portuninae</taxon>
        <taxon>Scylla</taxon>
    </lineage>
</organism>
<comment type="similarity">
    <text evidence="4">Belongs to the WD repeat ELP2 family.</text>
</comment>
<comment type="subcellular location">
    <subcellularLocation>
        <location evidence="2">Cytoplasm</location>
    </subcellularLocation>
    <subcellularLocation>
        <location evidence="1">Nucleus</location>
    </subcellularLocation>
</comment>
<dbReference type="PROSITE" id="PS50294">
    <property type="entry name" value="WD_REPEATS_REGION"/>
    <property type="match status" value="1"/>
</dbReference>
<dbReference type="GO" id="GO:0033588">
    <property type="term" value="C:elongator holoenzyme complex"/>
    <property type="evidence" value="ECO:0007669"/>
    <property type="project" value="InterPro"/>
</dbReference>
<dbReference type="InterPro" id="IPR001680">
    <property type="entry name" value="WD40_rpt"/>
</dbReference>
<evidence type="ECO:0000256" key="8">
    <source>
        <dbReference type="ARBA" id="ARBA00022694"/>
    </source>
</evidence>
<proteinExistence type="inferred from homology"/>
<reference evidence="12" key="1">
    <citation type="submission" date="2015-09" db="EMBL/GenBank/DDBJ databases">
        <title>Scylla olivacea transcriptome.</title>
        <authorList>
            <person name="Ikhwanuddin M."/>
        </authorList>
    </citation>
    <scope>NUCLEOTIDE SEQUENCE</scope>
</reference>
<evidence type="ECO:0000313" key="12">
    <source>
        <dbReference type="EMBL" id="JAI64242.1"/>
    </source>
</evidence>
<keyword evidence="10" id="KW-0539">Nucleus</keyword>
<keyword evidence="6" id="KW-0963">Cytoplasm</keyword>
<dbReference type="PANTHER" id="PTHR44111">
    <property type="entry name" value="ELONGATOR COMPLEX PROTEIN 2"/>
    <property type="match status" value="1"/>
</dbReference>
<dbReference type="InterPro" id="IPR037289">
    <property type="entry name" value="Elp2"/>
</dbReference>
<evidence type="ECO:0000256" key="3">
    <source>
        <dbReference type="ARBA" id="ARBA00005043"/>
    </source>
</evidence>
<dbReference type="UniPathway" id="UPA00988"/>
<name>A0A0P4WRM0_SCYOL</name>
<dbReference type="Pfam" id="PF00400">
    <property type="entry name" value="WD40"/>
    <property type="match status" value="6"/>
</dbReference>
<dbReference type="GO" id="GO:0005737">
    <property type="term" value="C:cytoplasm"/>
    <property type="evidence" value="ECO:0007669"/>
    <property type="project" value="UniProtKB-SubCell"/>
</dbReference>
<dbReference type="Gene3D" id="2.130.10.10">
    <property type="entry name" value="YVTN repeat-like/Quinoprotein amine dehydrogenase"/>
    <property type="match status" value="4"/>
</dbReference>
<evidence type="ECO:0000256" key="1">
    <source>
        <dbReference type="ARBA" id="ARBA00004123"/>
    </source>
</evidence>
<dbReference type="SMART" id="SM00320">
    <property type="entry name" value="WD40"/>
    <property type="match status" value="9"/>
</dbReference>
<sequence length="807" mass="89002">MMGDETSSSAMKLHTQYLSSGVNHISMGIDWSTDGIVCYAASTGVLLYDPQLHAVTGSSIKHHTKRVTCVRWVHPTPTGGCIIVSGGADGKAVLWTVSQKRIEGLHVLNPLSVLDHGDSVNLVDATLLKVKEKEMILVVTASTDVISTWLICVESGKHEHLHSSAPPGNVFPLSLRLFEVSGAKFPVIAFGGHDSRIHILAARELGVYHSVCRLSGHEDWVTSLAVMKEDEGRLLLASGSKDATVRLWKLSKLQDINEPQEEQDASNRELKLKSITFEIPSLCEDISMCALLDTILSGHEGLVSEVCWARPSLHGDKLQATYKLLTCSKMQDRSIIIWEPNGDTTSSMWLEVARLGEVGGNMEGYYSCQFSSDGSQVLGCSYQGGLHLWELQDGAWEPCVVAGGHFNQVADITWDLSGRYLLSVSKDQTTRLHAGWKTKSEVIWHEVGRPQVHGYDLACITTLGKYKFASGAEEKVIRAFTAPANFICNFGKICGFEVEDDIAKCEVGEGAAVPSLGLSNKAVTIADLQDVHQVQEEGRDEVQAYFKPLSLSVPPTEDQLMQNTLWPEVSKLYGHGNDIFTVAASSDGSILASACRATNNIDAAIILWNTTTWSKLDTLAKHRLTVTQLAFSPDDQYLLSVSRDRTWAVFMRAENNKGVTYRLLQSSTKKEDIHSRVIWSCAWLPDSIHFVTASRDKTVVVWGLVDSVWCKKAVLNENDEVTAVAVTKVLTSHCILIATGLLGGDIHLRRYYPDDSAFSLEVMKVFHKHHDVVRRLEFRPTLESTSDVVYLASCSSDNRVNIYKINM</sequence>
<evidence type="ECO:0000256" key="5">
    <source>
        <dbReference type="ARBA" id="ARBA00020267"/>
    </source>
</evidence>
<keyword evidence="7 11" id="KW-0853">WD repeat</keyword>
<keyword evidence="9" id="KW-0677">Repeat</keyword>
<evidence type="ECO:0000256" key="9">
    <source>
        <dbReference type="ARBA" id="ARBA00022737"/>
    </source>
</evidence>
<feature type="repeat" description="WD" evidence="11">
    <location>
        <begin position="671"/>
        <end position="704"/>
    </location>
</feature>
<evidence type="ECO:0000256" key="11">
    <source>
        <dbReference type="PROSITE-ProRule" id="PRU00221"/>
    </source>
</evidence>
<evidence type="ECO:0000256" key="2">
    <source>
        <dbReference type="ARBA" id="ARBA00004496"/>
    </source>
</evidence>
<dbReference type="GO" id="GO:0005634">
    <property type="term" value="C:nucleus"/>
    <property type="evidence" value="ECO:0007669"/>
    <property type="project" value="UniProtKB-SubCell"/>
</dbReference>
<dbReference type="PANTHER" id="PTHR44111:SF1">
    <property type="entry name" value="ELONGATOR COMPLEX PROTEIN 2"/>
    <property type="match status" value="1"/>
</dbReference>
<feature type="repeat" description="WD" evidence="11">
    <location>
        <begin position="214"/>
        <end position="258"/>
    </location>
</feature>
<evidence type="ECO:0000256" key="6">
    <source>
        <dbReference type="ARBA" id="ARBA00022490"/>
    </source>
</evidence>
<accession>A0A0P4WRM0</accession>
<evidence type="ECO:0000256" key="4">
    <source>
        <dbReference type="ARBA" id="ARBA00005881"/>
    </source>
</evidence>
<evidence type="ECO:0000256" key="7">
    <source>
        <dbReference type="ARBA" id="ARBA00022574"/>
    </source>
</evidence>
<evidence type="ECO:0000256" key="10">
    <source>
        <dbReference type="ARBA" id="ARBA00023242"/>
    </source>
</evidence>
<dbReference type="InterPro" id="IPR036322">
    <property type="entry name" value="WD40_repeat_dom_sf"/>
</dbReference>
<keyword evidence="8" id="KW-0819">tRNA processing</keyword>
<dbReference type="FunFam" id="2.130.10.10:FF:000400">
    <property type="entry name" value="Elongator acetyltransferase complex subunit 2"/>
    <property type="match status" value="1"/>
</dbReference>
<dbReference type="EMBL" id="GDRN01068091">
    <property type="protein sequence ID" value="JAI64242.1"/>
    <property type="molecule type" value="Transcribed_RNA"/>
</dbReference>
<dbReference type="AlphaFoldDB" id="A0A0P4WRM0"/>
<feature type="repeat" description="WD" evidence="11">
    <location>
        <begin position="619"/>
        <end position="650"/>
    </location>
</feature>
<comment type="pathway">
    <text evidence="3">tRNA modification; 5-methoxycarbonylmethyl-2-thiouridine-tRNA biosynthesis.</text>
</comment>